<protein>
    <recommendedName>
        <fullName evidence="5">Cyclin-like domain-containing protein</fullName>
    </recommendedName>
</protein>
<keyword evidence="3" id="KW-0131">Cell cycle</keyword>
<evidence type="ECO:0000256" key="1">
    <source>
        <dbReference type="ARBA" id="ARBA00022618"/>
    </source>
</evidence>
<dbReference type="SMART" id="SM00385">
    <property type="entry name" value="CYCLIN"/>
    <property type="match status" value="2"/>
</dbReference>
<name>A0AB34JUS8_PRYPA</name>
<evidence type="ECO:0000313" key="7">
    <source>
        <dbReference type="Proteomes" id="UP001515480"/>
    </source>
</evidence>
<dbReference type="InterPro" id="IPR039361">
    <property type="entry name" value="Cyclin"/>
</dbReference>
<sequence>MATSSSDVSSLLTMEEIAVLWSTVDHLTPNYLDGAQPHGCLQCSQRVQVVEFIVEMSEDYGCSLESAWLAVRIFDRYVDSVISRGSTVPQSCVESIACVCFVIGSKFLEVRQPSLADVAREINCKCEGLKQLETIILNELDWHVYTFTPHALVSLVLPCSAEGAEAVQQQTRQLALEMVDASMFYYPILEFTTATVAAAACTIAARKLSNGALASMISQIIEKCSIEKVDACMLSLLSRCHSLAPAPALPVDCEKSSEKIHGGTARRSESPSSIMEQTFIDRGSNNSICCKRPACEDLRPYKAAMHFLTSEANTERSEPVAMGR</sequence>
<dbReference type="AlphaFoldDB" id="A0AB34JUS8"/>
<feature type="domain" description="Cyclin-like" evidence="5">
    <location>
        <begin position="51"/>
        <end position="138"/>
    </location>
</feature>
<evidence type="ECO:0000256" key="3">
    <source>
        <dbReference type="ARBA" id="ARBA00023306"/>
    </source>
</evidence>
<comment type="similarity">
    <text evidence="4">Belongs to the cyclin family.</text>
</comment>
<dbReference type="InterPro" id="IPR013763">
    <property type="entry name" value="Cyclin-like_dom"/>
</dbReference>
<dbReference type="SUPFAM" id="SSF47954">
    <property type="entry name" value="Cyclin-like"/>
    <property type="match status" value="1"/>
</dbReference>
<proteinExistence type="inferred from homology"/>
<evidence type="ECO:0000256" key="2">
    <source>
        <dbReference type="ARBA" id="ARBA00023127"/>
    </source>
</evidence>
<evidence type="ECO:0000259" key="5">
    <source>
        <dbReference type="SMART" id="SM00385"/>
    </source>
</evidence>
<dbReference type="InterPro" id="IPR048258">
    <property type="entry name" value="Cyclins_cyclin-box"/>
</dbReference>
<dbReference type="GO" id="GO:0051301">
    <property type="term" value="P:cell division"/>
    <property type="evidence" value="ECO:0007669"/>
    <property type="project" value="UniProtKB-KW"/>
</dbReference>
<feature type="domain" description="Cyclin-like" evidence="5">
    <location>
        <begin position="153"/>
        <end position="238"/>
    </location>
</feature>
<dbReference type="InterPro" id="IPR036915">
    <property type="entry name" value="Cyclin-like_sf"/>
</dbReference>
<dbReference type="EMBL" id="JBGBPQ010000005">
    <property type="protein sequence ID" value="KAL1524470.1"/>
    <property type="molecule type" value="Genomic_DNA"/>
</dbReference>
<comment type="caution">
    <text evidence="6">The sequence shown here is derived from an EMBL/GenBank/DDBJ whole genome shotgun (WGS) entry which is preliminary data.</text>
</comment>
<dbReference type="InterPro" id="IPR006671">
    <property type="entry name" value="Cyclin_N"/>
</dbReference>
<keyword evidence="1" id="KW-0132">Cell division</keyword>
<organism evidence="6 7">
    <name type="scientific">Prymnesium parvum</name>
    <name type="common">Toxic golden alga</name>
    <dbReference type="NCBI Taxonomy" id="97485"/>
    <lineage>
        <taxon>Eukaryota</taxon>
        <taxon>Haptista</taxon>
        <taxon>Haptophyta</taxon>
        <taxon>Prymnesiophyceae</taxon>
        <taxon>Prymnesiales</taxon>
        <taxon>Prymnesiaceae</taxon>
        <taxon>Prymnesium</taxon>
    </lineage>
</organism>
<dbReference type="PROSITE" id="PS00292">
    <property type="entry name" value="CYCLINS"/>
    <property type="match status" value="1"/>
</dbReference>
<reference evidence="6 7" key="1">
    <citation type="journal article" date="2024" name="Science">
        <title>Giant polyketide synthase enzymes in the biosynthesis of giant marine polyether toxins.</title>
        <authorList>
            <person name="Fallon T.R."/>
            <person name="Shende V.V."/>
            <person name="Wierzbicki I.H."/>
            <person name="Pendleton A.L."/>
            <person name="Watervoot N.F."/>
            <person name="Auber R.P."/>
            <person name="Gonzalez D.J."/>
            <person name="Wisecaver J.H."/>
            <person name="Moore B.S."/>
        </authorList>
    </citation>
    <scope>NUCLEOTIDE SEQUENCE [LARGE SCALE GENOMIC DNA]</scope>
    <source>
        <strain evidence="6 7">12B1</strain>
    </source>
</reference>
<dbReference type="Pfam" id="PF00134">
    <property type="entry name" value="Cyclin_N"/>
    <property type="match status" value="1"/>
</dbReference>
<dbReference type="Gene3D" id="1.10.472.10">
    <property type="entry name" value="Cyclin-like"/>
    <property type="match status" value="2"/>
</dbReference>
<keyword evidence="7" id="KW-1185">Reference proteome</keyword>
<keyword evidence="2 4" id="KW-0195">Cyclin</keyword>
<gene>
    <name evidence="6" type="ORF">AB1Y20_019364</name>
</gene>
<evidence type="ECO:0000313" key="6">
    <source>
        <dbReference type="EMBL" id="KAL1524470.1"/>
    </source>
</evidence>
<evidence type="ECO:0000256" key="4">
    <source>
        <dbReference type="RuleBase" id="RU000383"/>
    </source>
</evidence>
<accession>A0AB34JUS8</accession>
<dbReference type="Proteomes" id="UP001515480">
    <property type="component" value="Unassembled WGS sequence"/>
</dbReference>
<dbReference type="PANTHER" id="PTHR10177">
    <property type="entry name" value="CYCLINS"/>
    <property type="match status" value="1"/>
</dbReference>